<dbReference type="InterPro" id="IPR009057">
    <property type="entry name" value="Homeodomain-like_sf"/>
</dbReference>
<comment type="function">
    <text evidence="5">May play the central regulatory role in sporulation. It may be an element of the effector pathway responsible for the activation of sporulation genes in response to nutritional stress. Spo0A may act in concert with spo0H (a sigma factor) to control the expression of some genes that are critical to the sporulation process.</text>
</comment>
<evidence type="ECO:0000259" key="7">
    <source>
        <dbReference type="PROSITE" id="PS01124"/>
    </source>
</evidence>
<dbReference type="PRINTS" id="PR00032">
    <property type="entry name" value="HTHARAC"/>
</dbReference>
<comment type="caution">
    <text evidence="9">The sequence shown here is derived from an EMBL/GenBank/DDBJ whole genome shotgun (WGS) entry which is preliminary data.</text>
</comment>
<dbReference type="PANTHER" id="PTHR43280:SF10">
    <property type="entry name" value="REGULATORY PROTEIN POCR"/>
    <property type="match status" value="1"/>
</dbReference>
<proteinExistence type="predicted"/>
<feature type="domain" description="Response regulatory" evidence="8">
    <location>
        <begin position="3"/>
        <end position="120"/>
    </location>
</feature>
<dbReference type="InterPro" id="IPR020449">
    <property type="entry name" value="Tscrpt_reg_AraC-type_HTH"/>
</dbReference>
<dbReference type="InterPro" id="IPR011006">
    <property type="entry name" value="CheY-like_superfamily"/>
</dbReference>
<evidence type="ECO:0000256" key="4">
    <source>
        <dbReference type="ARBA" id="ARBA00023163"/>
    </source>
</evidence>
<dbReference type="Pfam" id="PF12833">
    <property type="entry name" value="HTH_18"/>
    <property type="match status" value="1"/>
</dbReference>
<dbReference type="SUPFAM" id="SSF46689">
    <property type="entry name" value="Homeodomain-like"/>
    <property type="match status" value="2"/>
</dbReference>
<protein>
    <recommendedName>
        <fullName evidence="1">Stage 0 sporulation protein A homolog</fullName>
    </recommendedName>
</protein>
<evidence type="ECO:0000256" key="2">
    <source>
        <dbReference type="ARBA" id="ARBA00023015"/>
    </source>
</evidence>
<organism evidence="9 10">
    <name type="scientific">Murimonas intestini</name>
    <dbReference type="NCBI Taxonomy" id="1337051"/>
    <lineage>
        <taxon>Bacteria</taxon>
        <taxon>Bacillati</taxon>
        <taxon>Bacillota</taxon>
        <taxon>Clostridia</taxon>
        <taxon>Lachnospirales</taxon>
        <taxon>Lachnospiraceae</taxon>
        <taxon>Murimonas</taxon>
    </lineage>
</organism>
<dbReference type="Gene3D" id="3.40.50.2300">
    <property type="match status" value="1"/>
</dbReference>
<evidence type="ECO:0000313" key="10">
    <source>
        <dbReference type="Proteomes" id="UP000245412"/>
    </source>
</evidence>
<dbReference type="Proteomes" id="UP000245412">
    <property type="component" value="Unassembled WGS sequence"/>
</dbReference>
<evidence type="ECO:0000256" key="1">
    <source>
        <dbReference type="ARBA" id="ARBA00018672"/>
    </source>
</evidence>
<dbReference type="SUPFAM" id="SSF52172">
    <property type="entry name" value="CheY-like"/>
    <property type="match status" value="1"/>
</dbReference>
<evidence type="ECO:0000313" key="9">
    <source>
        <dbReference type="EMBL" id="PWJ74615.1"/>
    </source>
</evidence>
<dbReference type="SMART" id="SM00448">
    <property type="entry name" value="REC"/>
    <property type="match status" value="1"/>
</dbReference>
<dbReference type="CDD" id="cd17536">
    <property type="entry name" value="REC_YesN-like"/>
    <property type="match status" value="1"/>
</dbReference>
<accession>A0AB73T262</accession>
<reference evidence="9 10" key="1">
    <citation type="submission" date="2018-05" db="EMBL/GenBank/DDBJ databases">
        <authorList>
            <person name="Goeker M."/>
            <person name="Huntemann M."/>
            <person name="Clum A."/>
            <person name="Pillay M."/>
            <person name="Palaniappan K."/>
            <person name="Varghese N."/>
            <person name="Mikhailova N."/>
            <person name="Stamatis D."/>
            <person name="Reddy T."/>
            <person name="Daum C."/>
            <person name="Shapiro N."/>
            <person name="Ivanova N."/>
            <person name="Kyrpides N."/>
            <person name="Woyke T."/>
        </authorList>
    </citation>
    <scope>NUCLEOTIDE SEQUENCE [LARGE SCALE GENOMIC DNA]</scope>
    <source>
        <strain evidence="9 10">DSM 26524</strain>
    </source>
</reference>
<sequence length="499" mass="57317">MYTVMAVDDEPAALNHLCKIIRKIGKDFCILDTAEHGADALEKMKEGQPDLLFTDVKMPVMDGIGLVREVKNKYPAVLSYVISGYQEFEYVKGAIQSGVCDYLLKPVIPSRMEEVLGQAKARLDEIYYRKRYGLIKRLCQGKEGPGEELRHYFQDEWYYSALIRKNGLPRRFTEAAGIEVFSEEAEQIMFYGRDEMEALYVCPASLSRERSFPAVIDRCLKKDWNGTGYHTCIISGEAFQIEDLPEKAKKLYKALNKKSAIGKDQRLILEEMGQEKKESVSQGVFLAMSVYLENGQTELFIKEVKKCLRKWTQEGRSQLWVENMVRQIVYIMQKTGYRNLEGEDYEFVLEDAFFYALDSEDLIQSLEGLLSAGKEGIRGHGAKADMENFYREVTAYMQEHLAEPLTLQHICRQFGVSQTYLSKAFRRCAETSFSNYLTMVRVEAAKRIMGEQEGIFVRDVAAMTGFSDQFYFSRIFRSVTGMRPSDYMADHAAVKEENK</sequence>
<dbReference type="InterPro" id="IPR018060">
    <property type="entry name" value="HTH_AraC"/>
</dbReference>
<evidence type="ECO:0000259" key="8">
    <source>
        <dbReference type="PROSITE" id="PS50110"/>
    </source>
</evidence>
<gene>
    <name evidence="9" type="ORF">C7383_10844</name>
</gene>
<dbReference type="PANTHER" id="PTHR43280">
    <property type="entry name" value="ARAC-FAMILY TRANSCRIPTIONAL REGULATOR"/>
    <property type="match status" value="1"/>
</dbReference>
<keyword evidence="4" id="KW-0804">Transcription</keyword>
<dbReference type="GO" id="GO:0043565">
    <property type="term" value="F:sequence-specific DNA binding"/>
    <property type="evidence" value="ECO:0007669"/>
    <property type="project" value="InterPro"/>
</dbReference>
<evidence type="ECO:0000256" key="3">
    <source>
        <dbReference type="ARBA" id="ARBA00023125"/>
    </source>
</evidence>
<dbReference type="RefSeq" id="WP_257497742.1">
    <property type="nucleotide sequence ID" value="NZ_JANKBI010000006.1"/>
</dbReference>
<evidence type="ECO:0000256" key="6">
    <source>
        <dbReference type="PROSITE-ProRule" id="PRU00169"/>
    </source>
</evidence>
<name>A0AB73T262_9FIRM</name>
<dbReference type="EMBL" id="QGGY01000008">
    <property type="protein sequence ID" value="PWJ74615.1"/>
    <property type="molecule type" value="Genomic_DNA"/>
</dbReference>
<dbReference type="InterPro" id="IPR001789">
    <property type="entry name" value="Sig_transdc_resp-reg_receiver"/>
</dbReference>
<dbReference type="SMART" id="SM00342">
    <property type="entry name" value="HTH_ARAC"/>
    <property type="match status" value="1"/>
</dbReference>
<dbReference type="Gene3D" id="1.10.10.60">
    <property type="entry name" value="Homeodomain-like"/>
    <property type="match status" value="2"/>
</dbReference>
<feature type="modified residue" description="4-aspartylphosphate" evidence="6">
    <location>
        <position position="55"/>
    </location>
</feature>
<keyword evidence="3" id="KW-0238">DNA-binding</keyword>
<dbReference type="Pfam" id="PF00072">
    <property type="entry name" value="Response_reg"/>
    <property type="match status" value="1"/>
</dbReference>
<dbReference type="PROSITE" id="PS01124">
    <property type="entry name" value="HTH_ARAC_FAMILY_2"/>
    <property type="match status" value="1"/>
</dbReference>
<keyword evidence="2" id="KW-0805">Transcription regulation</keyword>
<dbReference type="AlphaFoldDB" id="A0AB73T262"/>
<dbReference type="GO" id="GO:0003700">
    <property type="term" value="F:DNA-binding transcription factor activity"/>
    <property type="evidence" value="ECO:0007669"/>
    <property type="project" value="InterPro"/>
</dbReference>
<evidence type="ECO:0000256" key="5">
    <source>
        <dbReference type="ARBA" id="ARBA00024867"/>
    </source>
</evidence>
<keyword evidence="10" id="KW-1185">Reference proteome</keyword>
<dbReference type="GO" id="GO:0000160">
    <property type="term" value="P:phosphorelay signal transduction system"/>
    <property type="evidence" value="ECO:0007669"/>
    <property type="project" value="InterPro"/>
</dbReference>
<keyword evidence="6" id="KW-0597">Phosphoprotein</keyword>
<dbReference type="PROSITE" id="PS50110">
    <property type="entry name" value="RESPONSE_REGULATORY"/>
    <property type="match status" value="1"/>
</dbReference>
<feature type="domain" description="HTH araC/xylS-type" evidence="7">
    <location>
        <begin position="391"/>
        <end position="490"/>
    </location>
</feature>